<comment type="caution">
    <text evidence="4">The sequence shown here is derived from an EMBL/GenBank/DDBJ whole genome shotgun (WGS) entry which is preliminary data.</text>
</comment>
<organism evidence="4 5">
    <name type="scientific">Bacillus wiedmannii</name>
    <dbReference type="NCBI Taxonomy" id="1890302"/>
    <lineage>
        <taxon>Bacteria</taxon>
        <taxon>Bacillati</taxon>
        <taxon>Bacillota</taxon>
        <taxon>Bacilli</taxon>
        <taxon>Bacillales</taxon>
        <taxon>Bacillaceae</taxon>
        <taxon>Bacillus</taxon>
        <taxon>Bacillus cereus group</taxon>
    </lineage>
</organism>
<dbReference type="Gene3D" id="1.10.10.60">
    <property type="entry name" value="Homeodomain-like"/>
    <property type="match status" value="1"/>
</dbReference>
<reference evidence="4 5" key="1">
    <citation type="journal article" date="2019" name="Environ. Microbiol.">
        <title>An active ?-lactamase is a part of an orchestrated cell wall stress resistance network of Bacillus subtilis and related rhizosphere species.</title>
        <authorList>
            <person name="Bucher T."/>
            <person name="Keren-Paz A."/>
            <person name="Hausser J."/>
            <person name="Olender T."/>
            <person name="Cytryn E."/>
            <person name="Kolodkin-Gal I."/>
        </authorList>
    </citation>
    <scope>NUCLEOTIDE SEQUENCE [LARGE SCALE GENOMIC DNA]</scope>
    <source>
        <strain evidence="4 5">I5</strain>
    </source>
</reference>
<dbReference type="Pfam" id="PF00165">
    <property type="entry name" value="HTH_AraC"/>
    <property type="match status" value="1"/>
</dbReference>
<evidence type="ECO:0000256" key="1">
    <source>
        <dbReference type="ARBA" id="ARBA00023015"/>
    </source>
</evidence>
<evidence type="ECO:0000313" key="4">
    <source>
        <dbReference type="EMBL" id="TKI96994.1"/>
    </source>
</evidence>
<keyword evidence="1" id="KW-0805">Transcription regulation</keyword>
<accession>A0A4U3B5M7</accession>
<dbReference type="SUPFAM" id="SSF46689">
    <property type="entry name" value="Homeodomain-like"/>
    <property type="match status" value="1"/>
</dbReference>
<dbReference type="InterPro" id="IPR018060">
    <property type="entry name" value="HTH_AraC"/>
</dbReference>
<dbReference type="InterPro" id="IPR009057">
    <property type="entry name" value="Homeodomain-like_sf"/>
</dbReference>
<dbReference type="PROSITE" id="PS01124">
    <property type="entry name" value="HTH_ARAC_FAMILY_2"/>
    <property type="match status" value="1"/>
</dbReference>
<keyword evidence="2" id="KW-0804">Transcription</keyword>
<name>A0A4U3B5M7_9BACI</name>
<proteinExistence type="predicted"/>
<dbReference type="EMBL" id="SZON01000278">
    <property type="protein sequence ID" value="TKI96994.1"/>
    <property type="molecule type" value="Genomic_DNA"/>
</dbReference>
<evidence type="ECO:0000256" key="2">
    <source>
        <dbReference type="ARBA" id="ARBA00023163"/>
    </source>
</evidence>
<gene>
    <name evidence="4" type="ORF">FC699_08835</name>
</gene>
<evidence type="ECO:0000313" key="5">
    <source>
        <dbReference type="Proteomes" id="UP000305222"/>
    </source>
</evidence>
<feature type="domain" description="HTH araC/xylS-type" evidence="3">
    <location>
        <begin position="1"/>
        <end position="26"/>
    </location>
</feature>
<evidence type="ECO:0000259" key="3">
    <source>
        <dbReference type="PROSITE" id="PS01124"/>
    </source>
</evidence>
<sequence>NFNNQSYFTKVFKKFTEVTPKQYRKQYTIY</sequence>
<feature type="non-terminal residue" evidence="4">
    <location>
        <position position="1"/>
    </location>
</feature>
<dbReference type="AlphaFoldDB" id="A0A4U3B5M7"/>
<protein>
    <submittedName>
        <fullName evidence="4">Helix-turn-helix transcriptional regulator</fullName>
    </submittedName>
</protein>
<dbReference type="GO" id="GO:0043565">
    <property type="term" value="F:sequence-specific DNA binding"/>
    <property type="evidence" value="ECO:0007669"/>
    <property type="project" value="InterPro"/>
</dbReference>
<dbReference type="Proteomes" id="UP000305222">
    <property type="component" value="Unassembled WGS sequence"/>
</dbReference>
<dbReference type="GO" id="GO:0003700">
    <property type="term" value="F:DNA-binding transcription factor activity"/>
    <property type="evidence" value="ECO:0007669"/>
    <property type="project" value="InterPro"/>
</dbReference>